<proteinExistence type="predicted"/>
<gene>
    <name evidence="6" type="ORF">ACFQV2_31690</name>
</gene>
<reference evidence="7" key="1">
    <citation type="journal article" date="2019" name="Int. J. Syst. Evol. Microbiol.">
        <title>The Global Catalogue of Microorganisms (GCM) 10K type strain sequencing project: providing services to taxonomists for standard genome sequencing and annotation.</title>
        <authorList>
            <consortium name="The Broad Institute Genomics Platform"/>
            <consortium name="The Broad Institute Genome Sequencing Center for Infectious Disease"/>
            <person name="Wu L."/>
            <person name="Ma J."/>
        </authorList>
    </citation>
    <scope>NUCLEOTIDE SEQUENCE [LARGE SCALE GENOMIC DNA]</scope>
    <source>
        <strain evidence="7">JCM 17695</strain>
    </source>
</reference>
<dbReference type="Pfam" id="PF00145">
    <property type="entry name" value="DNA_methylase"/>
    <property type="match status" value="1"/>
</dbReference>
<dbReference type="InterPro" id="IPR001525">
    <property type="entry name" value="C5_MeTfrase"/>
</dbReference>
<name>A0ABW2TTV3_9PSEU</name>
<dbReference type="Gene3D" id="3.40.50.150">
    <property type="entry name" value="Vaccinia Virus protein VP39"/>
    <property type="match status" value="1"/>
</dbReference>
<feature type="region of interest" description="Disordered" evidence="5">
    <location>
        <begin position="138"/>
        <end position="159"/>
    </location>
</feature>
<evidence type="ECO:0000313" key="6">
    <source>
        <dbReference type="EMBL" id="MFC7617310.1"/>
    </source>
</evidence>
<organism evidence="6 7">
    <name type="scientific">Actinokineospora soli</name>
    <dbReference type="NCBI Taxonomy" id="1048753"/>
    <lineage>
        <taxon>Bacteria</taxon>
        <taxon>Bacillati</taxon>
        <taxon>Actinomycetota</taxon>
        <taxon>Actinomycetes</taxon>
        <taxon>Pseudonocardiales</taxon>
        <taxon>Pseudonocardiaceae</taxon>
        <taxon>Actinokineospora</taxon>
    </lineage>
</organism>
<dbReference type="GO" id="GO:0008168">
    <property type="term" value="F:methyltransferase activity"/>
    <property type="evidence" value="ECO:0007669"/>
    <property type="project" value="UniProtKB-KW"/>
</dbReference>
<dbReference type="EMBL" id="JBHTEY010000004">
    <property type="protein sequence ID" value="MFC7617310.1"/>
    <property type="molecule type" value="Genomic_DNA"/>
</dbReference>
<accession>A0ABW2TTV3</accession>
<feature type="compositionally biased region" description="Low complexity" evidence="5">
    <location>
        <begin position="138"/>
        <end position="147"/>
    </location>
</feature>
<evidence type="ECO:0000256" key="1">
    <source>
        <dbReference type="ARBA" id="ARBA00022603"/>
    </source>
</evidence>
<keyword evidence="4" id="KW-0680">Restriction system</keyword>
<dbReference type="InterPro" id="IPR018117">
    <property type="entry name" value="C5_DNA_meth_AS"/>
</dbReference>
<evidence type="ECO:0000256" key="5">
    <source>
        <dbReference type="SAM" id="MobiDB-lite"/>
    </source>
</evidence>
<sequence>MTRRRSSPARNVRAPVEGGPVVGSLCTGYGGLDLGVLAAFGGGRIAWVADPDPHIRLILDARMPDAPNLGDLRRIDWGAVEPVEVVVAGFPCQDISAAGKRAGIEKEPAVACGPTSWRVFAYYDPRSSCWRTSPRFAGAGRTPPCTRRPGRSGQAGVGFRPPLSQQVLPLVDPEAFLPTPRATDGTKGCPAQRGSKGDLMLPSAVIRLLTPPARIEAGESETDDIS</sequence>
<dbReference type="GO" id="GO:0032259">
    <property type="term" value="P:methylation"/>
    <property type="evidence" value="ECO:0007669"/>
    <property type="project" value="UniProtKB-KW"/>
</dbReference>
<comment type="caution">
    <text evidence="6">The sequence shown here is derived from an EMBL/GenBank/DDBJ whole genome shotgun (WGS) entry which is preliminary data.</text>
</comment>
<dbReference type="InterPro" id="IPR029063">
    <property type="entry name" value="SAM-dependent_MTases_sf"/>
</dbReference>
<keyword evidence="1 6" id="KW-0489">Methyltransferase</keyword>
<dbReference type="Proteomes" id="UP001596512">
    <property type="component" value="Unassembled WGS sequence"/>
</dbReference>
<keyword evidence="2" id="KW-0808">Transferase</keyword>
<dbReference type="SUPFAM" id="SSF53335">
    <property type="entry name" value="S-adenosyl-L-methionine-dependent methyltransferases"/>
    <property type="match status" value="1"/>
</dbReference>
<keyword evidence="3" id="KW-0949">S-adenosyl-L-methionine</keyword>
<keyword evidence="7" id="KW-1185">Reference proteome</keyword>
<evidence type="ECO:0000256" key="3">
    <source>
        <dbReference type="ARBA" id="ARBA00022691"/>
    </source>
</evidence>
<evidence type="ECO:0000313" key="7">
    <source>
        <dbReference type="Proteomes" id="UP001596512"/>
    </source>
</evidence>
<evidence type="ECO:0000256" key="2">
    <source>
        <dbReference type="ARBA" id="ARBA00022679"/>
    </source>
</evidence>
<protein>
    <submittedName>
        <fullName evidence="6">DNA cytosine methyltransferase</fullName>
    </submittedName>
</protein>
<evidence type="ECO:0000256" key="4">
    <source>
        <dbReference type="ARBA" id="ARBA00022747"/>
    </source>
</evidence>
<dbReference type="PROSITE" id="PS00094">
    <property type="entry name" value="C5_MTASE_1"/>
    <property type="match status" value="1"/>
</dbReference>